<evidence type="ECO:0000313" key="1">
    <source>
        <dbReference type="EMBL" id="QHT89283.1"/>
    </source>
</evidence>
<organism evidence="1">
    <name type="scientific">viral metagenome</name>
    <dbReference type="NCBI Taxonomy" id="1070528"/>
    <lineage>
        <taxon>unclassified sequences</taxon>
        <taxon>metagenomes</taxon>
        <taxon>organismal metagenomes</taxon>
    </lineage>
</organism>
<reference evidence="1" key="1">
    <citation type="journal article" date="2020" name="Nature">
        <title>Giant virus diversity and host interactions through global metagenomics.</title>
        <authorList>
            <person name="Schulz F."/>
            <person name="Roux S."/>
            <person name="Paez-Espino D."/>
            <person name="Jungbluth S."/>
            <person name="Walsh D.A."/>
            <person name="Denef V.J."/>
            <person name="McMahon K.D."/>
            <person name="Konstantinidis K.T."/>
            <person name="Eloe-Fadrosh E.A."/>
            <person name="Kyrpides N.C."/>
            <person name="Woyke T."/>
        </authorList>
    </citation>
    <scope>NUCLEOTIDE SEQUENCE</scope>
    <source>
        <strain evidence="1">GVMAG-M-3300023184-53</strain>
    </source>
</reference>
<proteinExistence type="predicted"/>
<protein>
    <submittedName>
        <fullName evidence="1">Uncharacterized protein</fullName>
    </submittedName>
</protein>
<dbReference type="AlphaFoldDB" id="A0A6C0IB93"/>
<dbReference type="EMBL" id="MN740138">
    <property type="protein sequence ID" value="QHT89283.1"/>
    <property type="molecule type" value="Genomic_DNA"/>
</dbReference>
<sequence>MWSLGDIWLFLFSTFIITEFILNDQNSIWGIPEFIFVRMFIPDPLEYFMDKYYGTCAKYEQIGLELG</sequence>
<name>A0A6C0IB93_9ZZZZ</name>
<accession>A0A6C0IB93</accession>